<comment type="caution">
    <text evidence="2">The sequence shown here is derived from an EMBL/GenBank/DDBJ whole genome shotgun (WGS) entry which is preliminary data.</text>
</comment>
<dbReference type="OrthoDB" id="6513042at2759"/>
<evidence type="ECO:0000313" key="3">
    <source>
        <dbReference type="Proteomes" id="UP000277212"/>
    </source>
</evidence>
<reference evidence="2 3" key="1">
    <citation type="submission" date="2017-06" db="EMBL/GenBank/DDBJ databases">
        <title>Comparative genomic analysis of Ambrosia Fusariam Clade fungi.</title>
        <authorList>
            <person name="Stajich J.E."/>
            <person name="Carrillo J."/>
            <person name="Kijimoto T."/>
            <person name="Eskalen A."/>
            <person name="O'Donnell K."/>
            <person name="Kasson M."/>
        </authorList>
    </citation>
    <scope>NUCLEOTIDE SEQUENCE [LARGE SCALE GENOMIC DNA]</scope>
    <source>
        <strain evidence="2">UCR3666</strain>
    </source>
</reference>
<dbReference type="Proteomes" id="UP000277212">
    <property type="component" value="Unassembled WGS sequence"/>
</dbReference>
<dbReference type="STRING" id="2010991.A0A3M2SEZ3"/>
<sequence length="330" mass="37449">MEFPMGSTTEEDGFGICHRLERRNAGLQVPTVTDTRTIRVKFPRGSITYSVDSLDDDKLQRLFPAATRLLSIVRVSLQPGSEVTVEGYGLPLANPGHPSEGWLNKLEPIVGDKTLVDILMQRDFTFIVHKPSHVLRRDWNEDQLPPPFSYPYGTMHDWDIERSINLIDNNKGHQFWPAWSFDDQNSHAAVMVQSQIQDALWLDKAAEQIAKERFLARFVTTKDGENMETETNSYFAIVSLTSEFLSQYDAPWRHLIRNEFLELLLYNMSEDEGHATSYDARIVTHPTGLDSLKNFHPAGKNELVLQLRNPEGSDSPRGPILGVGSQDGRQ</sequence>
<evidence type="ECO:0000256" key="1">
    <source>
        <dbReference type="SAM" id="MobiDB-lite"/>
    </source>
</evidence>
<gene>
    <name evidence="2" type="ORF">CDV36_004504</name>
</gene>
<dbReference type="EMBL" id="NKUJ01000058">
    <property type="protein sequence ID" value="RMJ15795.1"/>
    <property type="molecule type" value="Genomic_DNA"/>
</dbReference>
<evidence type="ECO:0000313" key="2">
    <source>
        <dbReference type="EMBL" id="RMJ15795.1"/>
    </source>
</evidence>
<protein>
    <submittedName>
        <fullName evidence="2">Uncharacterized protein</fullName>
    </submittedName>
</protein>
<accession>A0A3M2SEZ3</accession>
<dbReference type="AlphaFoldDB" id="A0A3M2SEZ3"/>
<organism evidence="2 3">
    <name type="scientific">Fusarium kuroshium</name>
    <dbReference type="NCBI Taxonomy" id="2010991"/>
    <lineage>
        <taxon>Eukaryota</taxon>
        <taxon>Fungi</taxon>
        <taxon>Dikarya</taxon>
        <taxon>Ascomycota</taxon>
        <taxon>Pezizomycotina</taxon>
        <taxon>Sordariomycetes</taxon>
        <taxon>Hypocreomycetidae</taxon>
        <taxon>Hypocreales</taxon>
        <taxon>Nectriaceae</taxon>
        <taxon>Fusarium</taxon>
        <taxon>Fusarium solani species complex</taxon>
    </lineage>
</organism>
<keyword evidence="3" id="KW-1185">Reference proteome</keyword>
<feature type="region of interest" description="Disordered" evidence="1">
    <location>
        <begin position="309"/>
        <end position="330"/>
    </location>
</feature>
<name>A0A3M2SEZ3_9HYPO</name>
<proteinExistence type="predicted"/>